<evidence type="ECO:0000256" key="8">
    <source>
        <dbReference type="SAM" id="Coils"/>
    </source>
</evidence>
<feature type="domain" description="Protein kinase" evidence="9">
    <location>
        <begin position="665"/>
        <end position="955"/>
    </location>
</feature>
<protein>
    <recommendedName>
        <fullName evidence="7">DNA polymerase</fullName>
        <ecNumber evidence="7">2.7.7.7</ecNumber>
    </recommendedName>
</protein>
<evidence type="ECO:0000256" key="6">
    <source>
        <dbReference type="ARBA" id="ARBA00049244"/>
    </source>
</evidence>
<dbReference type="Pfam" id="PF00136">
    <property type="entry name" value="DNA_pol_B"/>
    <property type="match status" value="1"/>
</dbReference>
<name>A0ABM8VWS2_GIGMA</name>
<dbReference type="Gene3D" id="1.10.510.10">
    <property type="entry name" value="Transferase(Phosphotransferase) domain 1"/>
    <property type="match status" value="1"/>
</dbReference>
<dbReference type="PROSITE" id="PS00116">
    <property type="entry name" value="DNA_POLYMERASE_B"/>
    <property type="match status" value="1"/>
</dbReference>
<dbReference type="Pfam" id="PF12784">
    <property type="entry name" value="PDDEXK_2"/>
    <property type="match status" value="1"/>
</dbReference>
<evidence type="ECO:0000313" key="11">
    <source>
        <dbReference type="Proteomes" id="UP000789901"/>
    </source>
</evidence>
<dbReference type="InterPro" id="IPR011009">
    <property type="entry name" value="Kinase-like_dom_sf"/>
</dbReference>
<dbReference type="InterPro" id="IPR043502">
    <property type="entry name" value="DNA/RNA_pol_sf"/>
</dbReference>
<dbReference type="Pfam" id="PF01909">
    <property type="entry name" value="NTP_transf_2"/>
    <property type="match status" value="1"/>
</dbReference>
<keyword evidence="8" id="KW-0175">Coiled coil</keyword>
<feature type="coiled-coil region" evidence="8">
    <location>
        <begin position="161"/>
        <end position="244"/>
    </location>
</feature>
<evidence type="ECO:0000256" key="5">
    <source>
        <dbReference type="ARBA" id="ARBA00023125"/>
    </source>
</evidence>
<proteinExistence type="inferred from homology"/>
<keyword evidence="2 7" id="KW-0808">Transferase</keyword>
<keyword evidence="4 7" id="KW-0239">DNA-directed DNA polymerase</keyword>
<dbReference type="InterPro" id="IPR017964">
    <property type="entry name" value="DNA-dir_DNA_pol_B_CS"/>
</dbReference>
<gene>
    <name evidence="10" type="ORF">GMARGA_LOCUS535</name>
</gene>
<keyword evidence="5 7" id="KW-0238">DNA-binding</keyword>
<comment type="catalytic activity">
    <reaction evidence="6 7">
        <text>DNA(n) + a 2'-deoxyribonucleoside 5'-triphosphate = DNA(n+1) + diphosphate</text>
        <dbReference type="Rhea" id="RHEA:22508"/>
        <dbReference type="Rhea" id="RHEA-COMP:17339"/>
        <dbReference type="Rhea" id="RHEA-COMP:17340"/>
        <dbReference type="ChEBI" id="CHEBI:33019"/>
        <dbReference type="ChEBI" id="CHEBI:61560"/>
        <dbReference type="ChEBI" id="CHEBI:173112"/>
        <dbReference type="EC" id="2.7.7.7"/>
    </reaction>
</comment>
<keyword evidence="11" id="KW-1185">Reference proteome</keyword>
<dbReference type="Pfam" id="PF08780">
    <property type="entry name" value="NTase_sub_bind"/>
    <property type="match status" value="1"/>
</dbReference>
<dbReference type="InterPro" id="IPR010235">
    <property type="entry name" value="HepT"/>
</dbReference>
<dbReference type="SUPFAM" id="SSF81593">
    <property type="entry name" value="Nucleotidyltransferase substrate binding subunit/domain"/>
    <property type="match status" value="1"/>
</dbReference>
<evidence type="ECO:0000256" key="2">
    <source>
        <dbReference type="ARBA" id="ARBA00022679"/>
    </source>
</evidence>
<dbReference type="Proteomes" id="UP000789901">
    <property type="component" value="Unassembled WGS sequence"/>
</dbReference>
<dbReference type="Gene3D" id="1.10.287.690">
    <property type="entry name" value="Helix hairpin bin"/>
    <property type="match status" value="1"/>
</dbReference>
<dbReference type="Gene3D" id="3.30.460.10">
    <property type="entry name" value="Beta Polymerase, domain 2"/>
    <property type="match status" value="1"/>
</dbReference>
<dbReference type="EMBL" id="CAJVQB010000089">
    <property type="protein sequence ID" value="CAG8465844.1"/>
    <property type="molecule type" value="Genomic_DNA"/>
</dbReference>
<dbReference type="SMART" id="SM00486">
    <property type="entry name" value="POLBc"/>
    <property type="match status" value="1"/>
</dbReference>
<organism evidence="10 11">
    <name type="scientific">Gigaspora margarita</name>
    <dbReference type="NCBI Taxonomy" id="4874"/>
    <lineage>
        <taxon>Eukaryota</taxon>
        <taxon>Fungi</taxon>
        <taxon>Fungi incertae sedis</taxon>
        <taxon>Mucoromycota</taxon>
        <taxon>Glomeromycotina</taxon>
        <taxon>Glomeromycetes</taxon>
        <taxon>Diversisporales</taxon>
        <taxon>Gigasporaceae</taxon>
        <taxon>Gigaspora</taxon>
    </lineage>
</organism>
<dbReference type="InterPro" id="IPR043519">
    <property type="entry name" value="NT_sf"/>
</dbReference>
<accession>A0ABM8VWS2</accession>
<dbReference type="PANTHER" id="PTHR10322">
    <property type="entry name" value="DNA POLYMERASE CATALYTIC SUBUNIT"/>
    <property type="match status" value="1"/>
</dbReference>
<dbReference type="PRINTS" id="PR00106">
    <property type="entry name" value="DNAPOLB"/>
</dbReference>
<dbReference type="SUPFAM" id="SSF81301">
    <property type="entry name" value="Nucleotidyltransferase"/>
    <property type="match status" value="1"/>
</dbReference>
<dbReference type="InterPro" id="IPR006172">
    <property type="entry name" value="DNA-dir_DNA_pol_B"/>
</dbReference>
<evidence type="ECO:0000256" key="1">
    <source>
        <dbReference type="ARBA" id="ARBA00005755"/>
    </source>
</evidence>
<feature type="coiled-coil region" evidence="8">
    <location>
        <begin position="60"/>
        <end position="112"/>
    </location>
</feature>
<dbReference type="InterPro" id="IPR023211">
    <property type="entry name" value="DNA_pol_palm_dom_sf"/>
</dbReference>
<dbReference type="CDD" id="cd05403">
    <property type="entry name" value="NT_KNTase_like"/>
    <property type="match status" value="1"/>
</dbReference>
<reference evidence="10 11" key="1">
    <citation type="submission" date="2021-06" db="EMBL/GenBank/DDBJ databases">
        <authorList>
            <person name="Kallberg Y."/>
            <person name="Tangrot J."/>
            <person name="Rosling A."/>
        </authorList>
    </citation>
    <scope>NUCLEOTIDE SEQUENCE [LARGE SCALE GENOMIC DNA]</scope>
    <source>
        <strain evidence="10 11">120-4 pot B 10/14</strain>
    </source>
</reference>
<evidence type="ECO:0000259" key="9">
    <source>
        <dbReference type="PROSITE" id="PS50011"/>
    </source>
</evidence>
<dbReference type="PROSITE" id="PS50011">
    <property type="entry name" value="PROTEIN_KINASE_DOM"/>
    <property type="match status" value="1"/>
</dbReference>
<dbReference type="SUPFAM" id="SSF56672">
    <property type="entry name" value="DNA/RNA polymerases"/>
    <property type="match status" value="1"/>
</dbReference>
<dbReference type="InterPro" id="IPR050240">
    <property type="entry name" value="DNA_pol_type-B"/>
</dbReference>
<dbReference type="InterPro" id="IPR006134">
    <property type="entry name" value="DNA-dir_DNA_pol_B_multi_dom"/>
</dbReference>
<comment type="similarity">
    <text evidence="1 7">Belongs to the DNA polymerase type-B family.</text>
</comment>
<dbReference type="EC" id="2.7.7.7" evidence="7"/>
<evidence type="ECO:0000256" key="3">
    <source>
        <dbReference type="ARBA" id="ARBA00022695"/>
    </source>
</evidence>
<dbReference type="SUPFAM" id="SSF56112">
    <property type="entry name" value="Protein kinase-like (PK-like)"/>
    <property type="match status" value="1"/>
</dbReference>
<keyword evidence="3 7" id="KW-0548">Nucleotidyltransferase</keyword>
<comment type="caution">
    <text evidence="10">The sequence shown here is derived from an EMBL/GenBank/DDBJ whole genome shotgun (WGS) entry which is preliminary data.</text>
</comment>
<dbReference type="InterPro" id="IPR001245">
    <property type="entry name" value="Ser-Thr/Tyr_kinase_cat_dom"/>
</dbReference>
<sequence>MPIKKFYCSCCRTNDTEHYVLDHTGYYPLFRELESYGLTVYAGPAQERAICIKCVNQRQLAAKTVQLEQAQKQVLDLQNQLAQLEQTSKYNAQELQTQIKALEREVQTSKTSTAGLRRQIQVLRKKVKVKPSLVAEQKKLHLTAEQLANQIAANKVKQQTIENLAKKLQVSTKLLDLVEQKLSEHQAKILELNTSILSHEQLQEQYKKQIIDLQAKLSGLEQLNKELKEQNETLNQDLQNIAFKKLFGIEENKDLLISLVNSIVSPEDQVAELTLLNPYNPKHFFLDKLSILDIKAQNKEGKLYTEQLKKSAYYAELNKAIGIHILNFTSILESPKYHNVFHITEKELGFNYFKDLELHNIELKKFTRNDLLDKDNLPISLADSTFKKALTVLEKAEIKAITKEQKRIAKNLLDKAMPTPFITEVTGLTQEEVEELKILDLKSLINTRNFLADIIQNACNDYEKAGAIQAFEVCYELAKNTVRKVLLFRLAALEGLIKDPVIWFDFAKQRNKTIKTITRMLQLEEHHYQIVKDILSKYPYHFYAYGSRVKGTARKFSDLDICYKANIPDATAFLIEEEFKESDLPFTVELVYYNNMKPSKHRGTVEHFEDDKEKTITKQGLFQQQEYDNLTILKPTKYLCHLIINTHTLELATLTVKCDDSECFKDFSVVIGCDSMNSIAIMTAIDGLREKPVDGTPTWLKDLYLRYDDVIEIPMIDETHPNVCGFHGKVNDSELRKLEIELEEGNLERYLCLKGGSMSWKDKFTLCLGIVEGFIFLHSKGIVIKDLSDRTILVVDGIAKITDYSFRKDCYDSDYGYEFDVRFVDSRMLNLFVVDVETNVYSLRMIFWMITTRVKIIDGTPDWFVDLMNMMWDEDPERRPELRDVRMTINDKIECFGMNIVSYDSGKFNVIPDEIGFLTPVLVKVLLDDSKIPVSRYFIQRLLLNFSEYDHHETLGWGCGHICLLFYSEEVRGENLVELWKGIGCYEIVEYVNDLLLQGALLILYPPNPMPGFILPPQEAIVRRLKELVSMGVRIDDESVYNVLYLMSRRLQVVGNDILQSFIIVVSNGKGGEIILDIMRRICARANLDFNVCVLLSDAIREFERMLVANAEFDLADIEESIELFEREKRRMSKGYMCSHIVDTLERRLGEMFGKICNDSSRVEKLAWYIYRQRRKDTIETMYDIIVNCVNGLCHFIQELGIFSHSEVDLHNHEGIFDRYKMDERPVFSFLGGTVKELKETSFFLVPEGIFDFNSLYPSIIIQNNIGFFTYSEEMIEGREYNEIRFSDKSGTEYAAYYDKNKDGLIPLALKELVKLRKEAKVNRDRSDEPLQAKYYDVLQESLKRVANSFYGQLSARSFFFSNYMMSSSVTVWGRKYLVDVASYALDRNDPDSDGKCFVWKYADTDSIFISLGTGFVDRVVRRIQGFLRGAQGLAIGENPVYKDGIRKGQNARVSSIEEEISDVEGRDPISDEEVEEYVRTLDVNTILPGHERYRNMLKKRVDLVRRNVSTVYKVLFKKILYEMFDYEKLSEYLYNKRFVCVEQYCDFVNNKKNDWMVDVTTRVVDEFVSYMSGKETVLDLELFELTAKNNHDNNEEEVRIFELMNTNAFRRGNWKYVNGKIVLYEEER</sequence>
<evidence type="ECO:0000256" key="7">
    <source>
        <dbReference type="RuleBase" id="RU000442"/>
    </source>
</evidence>
<dbReference type="Pfam" id="PF07714">
    <property type="entry name" value="PK_Tyr_Ser-Thr"/>
    <property type="match status" value="1"/>
</dbReference>
<dbReference type="PANTHER" id="PTHR10322:SF23">
    <property type="entry name" value="DNA POLYMERASE DELTA CATALYTIC SUBUNIT"/>
    <property type="match status" value="1"/>
</dbReference>
<dbReference type="Gene3D" id="3.90.1600.10">
    <property type="entry name" value="Palm domain of DNA polymerase"/>
    <property type="match status" value="1"/>
</dbReference>
<evidence type="ECO:0000313" key="10">
    <source>
        <dbReference type="EMBL" id="CAG8465844.1"/>
    </source>
</evidence>
<dbReference type="InterPro" id="IPR000719">
    <property type="entry name" value="Prot_kinase_dom"/>
</dbReference>
<dbReference type="InterPro" id="IPR002934">
    <property type="entry name" value="Polymerase_NTP_transf_dom"/>
</dbReference>
<evidence type="ECO:0000256" key="4">
    <source>
        <dbReference type="ARBA" id="ARBA00022932"/>
    </source>
</evidence>
<keyword evidence="7" id="KW-0235">DNA replication</keyword>